<name>A0A9P1M768_9PEZI</name>
<evidence type="ECO:0000256" key="1">
    <source>
        <dbReference type="ARBA" id="ARBA00004141"/>
    </source>
</evidence>
<gene>
    <name evidence="8" type="ORF">PPNO1_LOCUS1939</name>
</gene>
<keyword evidence="4 6" id="KW-0472">Membrane</keyword>
<dbReference type="PANTHER" id="PTHR23112:SF22">
    <property type="entry name" value="G-PROTEIN COUPLED RECEPTOR"/>
    <property type="match status" value="1"/>
</dbReference>
<dbReference type="PROSITE" id="PS50261">
    <property type="entry name" value="G_PROTEIN_RECEP_F2_4"/>
    <property type="match status" value="1"/>
</dbReference>
<evidence type="ECO:0000256" key="2">
    <source>
        <dbReference type="ARBA" id="ARBA00022692"/>
    </source>
</evidence>
<evidence type="ECO:0000313" key="8">
    <source>
        <dbReference type="EMBL" id="CAI4212171.1"/>
    </source>
</evidence>
<evidence type="ECO:0000313" key="9">
    <source>
        <dbReference type="Proteomes" id="UP000838763"/>
    </source>
</evidence>
<accession>A0A9P1M768</accession>
<dbReference type="PANTHER" id="PTHR23112">
    <property type="entry name" value="G PROTEIN-COUPLED RECEPTOR 157-RELATED"/>
    <property type="match status" value="1"/>
</dbReference>
<dbReference type="GO" id="GO:0004930">
    <property type="term" value="F:G protein-coupled receptor activity"/>
    <property type="evidence" value="ECO:0007669"/>
    <property type="project" value="TreeGrafter"/>
</dbReference>
<dbReference type="Pfam" id="PF05462">
    <property type="entry name" value="Dicty_CAR"/>
    <property type="match status" value="1"/>
</dbReference>
<feature type="transmembrane region" description="Helical" evidence="6">
    <location>
        <begin position="38"/>
        <end position="58"/>
    </location>
</feature>
<evidence type="ECO:0000256" key="4">
    <source>
        <dbReference type="ARBA" id="ARBA00023136"/>
    </source>
</evidence>
<evidence type="ECO:0000256" key="3">
    <source>
        <dbReference type="ARBA" id="ARBA00022989"/>
    </source>
</evidence>
<sequence>MSLEGMSPATPFAAPLMPRATLSPETLRTITILERVSSVPSLLASIFVMVTFLTSHAFMPADSLWTLAMSINVYLTFYRNADARILRKMEIPYLLFNYGVPFVPAFTYIFVKDKEGHRVYGNATLWCWVTPEWQTWRIATFYGPVWLVILSTMLIYLRAGRTIYNKRKQLHNITPIETESDAYTTAKTTEVCVTTEVVDHTGGVVAPSAVADRHRRGSSVATSSNPQQSQGMAAYSVMISADIENQPHNEGMVIQAGATTAVKNGITAQQRRKNLEAHNAAWSYTKCAILFFTAILITWIPSSANRAYSVINGGRSILGLEYAAAFVLPLQGLWNCIIYITTSMTGCKTYFRELGLLPPQSKGEHRSSTGILSSRKRETL</sequence>
<dbReference type="GO" id="GO:0007166">
    <property type="term" value="P:cell surface receptor signaling pathway"/>
    <property type="evidence" value="ECO:0007669"/>
    <property type="project" value="InterPro"/>
</dbReference>
<organism evidence="8 9">
    <name type="scientific">Parascedosporium putredinis</name>
    <dbReference type="NCBI Taxonomy" id="1442378"/>
    <lineage>
        <taxon>Eukaryota</taxon>
        <taxon>Fungi</taxon>
        <taxon>Dikarya</taxon>
        <taxon>Ascomycota</taxon>
        <taxon>Pezizomycotina</taxon>
        <taxon>Sordariomycetes</taxon>
        <taxon>Hypocreomycetidae</taxon>
        <taxon>Microascales</taxon>
        <taxon>Microascaceae</taxon>
        <taxon>Parascedosporium</taxon>
    </lineage>
</organism>
<evidence type="ECO:0000259" key="7">
    <source>
        <dbReference type="PROSITE" id="PS50261"/>
    </source>
</evidence>
<feature type="region of interest" description="Disordered" evidence="5">
    <location>
        <begin position="360"/>
        <end position="380"/>
    </location>
</feature>
<evidence type="ECO:0000256" key="5">
    <source>
        <dbReference type="SAM" id="MobiDB-lite"/>
    </source>
</evidence>
<feature type="transmembrane region" description="Helical" evidence="6">
    <location>
        <begin position="141"/>
        <end position="159"/>
    </location>
</feature>
<feature type="transmembrane region" description="Helical" evidence="6">
    <location>
        <begin position="93"/>
        <end position="111"/>
    </location>
</feature>
<protein>
    <recommendedName>
        <fullName evidence="7">G-protein coupled receptors family 2 profile 2 domain-containing protein</fullName>
    </recommendedName>
</protein>
<dbReference type="OrthoDB" id="18453at2759"/>
<feature type="transmembrane region" description="Helical" evidence="6">
    <location>
        <begin position="64"/>
        <end position="81"/>
    </location>
</feature>
<dbReference type="GO" id="GO:0005886">
    <property type="term" value="C:plasma membrane"/>
    <property type="evidence" value="ECO:0007669"/>
    <property type="project" value="TreeGrafter"/>
</dbReference>
<feature type="transmembrane region" description="Helical" evidence="6">
    <location>
        <begin position="322"/>
        <end position="342"/>
    </location>
</feature>
<dbReference type="EMBL" id="CALLCH030000004">
    <property type="protein sequence ID" value="CAI4212171.1"/>
    <property type="molecule type" value="Genomic_DNA"/>
</dbReference>
<keyword evidence="2 6" id="KW-0812">Transmembrane</keyword>
<feature type="domain" description="G-protein coupled receptors family 2 profile 2" evidence="7">
    <location>
        <begin position="50"/>
        <end position="168"/>
    </location>
</feature>
<dbReference type="Proteomes" id="UP000838763">
    <property type="component" value="Unassembled WGS sequence"/>
</dbReference>
<proteinExistence type="predicted"/>
<feature type="transmembrane region" description="Helical" evidence="6">
    <location>
        <begin position="281"/>
        <end position="302"/>
    </location>
</feature>
<dbReference type="GO" id="GO:0007189">
    <property type="term" value="P:adenylate cyclase-activating G protein-coupled receptor signaling pathway"/>
    <property type="evidence" value="ECO:0007669"/>
    <property type="project" value="TreeGrafter"/>
</dbReference>
<dbReference type="Gene3D" id="1.20.1070.10">
    <property type="entry name" value="Rhodopsin 7-helix transmembrane proteins"/>
    <property type="match status" value="1"/>
</dbReference>
<dbReference type="AlphaFoldDB" id="A0A9P1M768"/>
<keyword evidence="9" id="KW-1185">Reference proteome</keyword>
<dbReference type="SUPFAM" id="SSF81321">
    <property type="entry name" value="Family A G protein-coupled receptor-like"/>
    <property type="match status" value="1"/>
</dbReference>
<reference evidence="8" key="1">
    <citation type="submission" date="2022-11" db="EMBL/GenBank/DDBJ databases">
        <authorList>
            <person name="Scott C."/>
            <person name="Bruce N."/>
        </authorList>
    </citation>
    <scope>NUCLEOTIDE SEQUENCE</scope>
</reference>
<comment type="subcellular location">
    <subcellularLocation>
        <location evidence="1">Membrane</location>
        <topology evidence="1">Multi-pass membrane protein</topology>
    </subcellularLocation>
</comment>
<comment type="caution">
    <text evidence="8">The sequence shown here is derived from an EMBL/GenBank/DDBJ whole genome shotgun (WGS) entry which is preliminary data.</text>
</comment>
<dbReference type="InterPro" id="IPR017981">
    <property type="entry name" value="GPCR_2-like_7TM"/>
</dbReference>
<evidence type="ECO:0000256" key="6">
    <source>
        <dbReference type="SAM" id="Phobius"/>
    </source>
</evidence>
<keyword evidence="3 6" id="KW-1133">Transmembrane helix</keyword>